<evidence type="ECO:0000259" key="3">
    <source>
        <dbReference type="Pfam" id="PF00501"/>
    </source>
</evidence>
<protein>
    <submittedName>
        <fullName evidence="5">Acyl-CoA synthetase (AMP-forming)/AMP-acid ligase II</fullName>
        <ecNumber evidence="5">6.2.1.-</ecNumber>
    </submittedName>
</protein>
<evidence type="ECO:0000256" key="2">
    <source>
        <dbReference type="ARBA" id="ARBA00022598"/>
    </source>
</evidence>
<accession>A0A0D0Q4B2</accession>
<dbReference type="PANTHER" id="PTHR43201:SF5">
    <property type="entry name" value="MEDIUM-CHAIN ACYL-COA LIGASE ACSF2, MITOCHONDRIAL"/>
    <property type="match status" value="1"/>
</dbReference>
<dbReference type="InterPro" id="IPR042099">
    <property type="entry name" value="ANL_N_sf"/>
</dbReference>
<dbReference type="eggNOG" id="COG0318">
    <property type="taxonomic scope" value="Bacteria"/>
</dbReference>
<dbReference type="PROSITE" id="PS00455">
    <property type="entry name" value="AMP_BINDING"/>
    <property type="match status" value="1"/>
</dbReference>
<organism evidence="5 6">
    <name type="scientific">Wenxinia marina DSM 24838</name>
    <dbReference type="NCBI Taxonomy" id="1123501"/>
    <lineage>
        <taxon>Bacteria</taxon>
        <taxon>Pseudomonadati</taxon>
        <taxon>Pseudomonadota</taxon>
        <taxon>Alphaproteobacteria</taxon>
        <taxon>Rhodobacterales</taxon>
        <taxon>Roseobacteraceae</taxon>
        <taxon>Wenxinia</taxon>
    </lineage>
</organism>
<gene>
    <name evidence="5" type="ORF">Wenmar_01731</name>
</gene>
<evidence type="ECO:0000256" key="1">
    <source>
        <dbReference type="ARBA" id="ARBA00006432"/>
    </source>
</evidence>
<dbReference type="OrthoDB" id="7315605at2"/>
<dbReference type="SUPFAM" id="SSF56801">
    <property type="entry name" value="Acetyl-CoA synthetase-like"/>
    <property type="match status" value="1"/>
</dbReference>
<dbReference type="EC" id="6.2.1.-" evidence="5"/>
<dbReference type="Pfam" id="PF13193">
    <property type="entry name" value="AMP-binding_C"/>
    <property type="match status" value="1"/>
</dbReference>
<dbReference type="GO" id="GO:0006631">
    <property type="term" value="P:fatty acid metabolic process"/>
    <property type="evidence" value="ECO:0007669"/>
    <property type="project" value="TreeGrafter"/>
</dbReference>
<dbReference type="InterPro" id="IPR000873">
    <property type="entry name" value="AMP-dep_synth/lig_dom"/>
</dbReference>
<feature type="domain" description="AMP-dependent synthetase/ligase" evidence="3">
    <location>
        <begin position="22"/>
        <end position="365"/>
    </location>
</feature>
<proteinExistence type="inferred from homology"/>
<name>A0A0D0Q4B2_9RHOB</name>
<evidence type="ECO:0000259" key="4">
    <source>
        <dbReference type="Pfam" id="PF13193"/>
    </source>
</evidence>
<comment type="similarity">
    <text evidence="1">Belongs to the ATP-dependent AMP-binding enzyme family.</text>
</comment>
<dbReference type="EMBL" id="AONG01000009">
    <property type="protein sequence ID" value="KIQ69369.1"/>
    <property type="molecule type" value="Genomic_DNA"/>
</dbReference>
<dbReference type="RefSeq" id="WP_018303503.1">
    <property type="nucleotide sequence ID" value="NZ_KB902299.1"/>
</dbReference>
<feature type="domain" description="AMP-binding enzyme C-terminal" evidence="4">
    <location>
        <begin position="426"/>
        <end position="503"/>
    </location>
</feature>
<reference evidence="5 6" key="1">
    <citation type="submission" date="2013-01" db="EMBL/GenBank/DDBJ databases">
        <authorList>
            <person name="Fiebig A."/>
            <person name="Goeker M."/>
            <person name="Klenk H.-P.P."/>
        </authorList>
    </citation>
    <scope>NUCLEOTIDE SEQUENCE [LARGE SCALE GENOMIC DNA]</scope>
    <source>
        <strain evidence="5 6">DSM 24838</strain>
    </source>
</reference>
<dbReference type="InterPro" id="IPR025110">
    <property type="entry name" value="AMP-bd_C"/>
</dbReference>
<dbReference type="GO" id="GO:0031956">
    <property type="term" value="F:medium-chain fatty acid-CoA ligase activity"/>
    <property type="evidence" value="ECO:0007669"/>
    <property type="project" value="TreeGrafter"/>
</dbReference>
<sequence length="520" mass="54649">MRPDDLAGLSPFAGTDAARWIDQRAAVHPDRPMLVWAPPEGPGRIWSYAEAADAVARLAGGMAARGIRPGDRVLLHLENGPETLLARFACARLGAVAVLSNAMATGPELAAKMEITGPRAAVTSSTMAPVIAAHAPRPLDWIAATGDAPEGALPVDALYGDPQPARDPDPAAPALILFTTGTTSRPKAVLWTHENLLWAASLGARQQGFLPADVALAFLPLFHVVGFSWLVLPTLWVGGTVVLQPRFSASRFWPLAVEHKATVAAQVPFTLNALAAQPAPETHDFRLWIVNRQVPEAQARYGIPRVSSAWGMTEMVSQPILGDSDGTTGDGAIGRPSQGYRVRIVDEDGGDVAPGEIGELAVGGVPGRSIFAEYVGRPETTAEAFDGSGFFRTGDRVRQDPDGAIRFVDRIKDVIKVGGEGVSAAEIEAVIAAVPGVAEVAVVPRPDPMRGEVPVAFVVATDGSDPDAVCATIRAACAERLARFKQPAELRLLDAIPRVGFGKIAKGELGRLAAEGAEVP</sequence>
<dbReference type="Pfam" id="PF00501">
    <property type="entry name" value="AMP-binding"/>
    <property type="match status" value="1"/>
</dbReference>
<dbReference type="AlphaFoldDB" id="A0A0D0Q4B2"/>
<dbReference type="PATRIC" id="fig|1123501.6.peg.1822"/>
<keyword evidence="2 5" id="KW-0436">Ligase</keyword>
<dbReference type="Gene3D" id="3.40.50.12780">
    <property type="entry name" value="N-terminal domain of ligase-like"/>
    <property type="match status" value="1"/>
</dbReference>
<dbReference type="InterPro" id="IPR045851">
    <property type="entry name" value="AMP-bd_C_sf"/>
</dbReference>
<dbReference type="PANTHER" id="PTHR43201">
    <property type="entry name" value="ACYL-COA SYNTHETASE"/>
    <property type="match status" value="1"/>
</dbReference>
<dbReference type="InterPro" id="IPR020845">
    <property type="entry name" value="AMP-binding_CS"/>
</dbReference>
<evidence type="ECO:0000313" key="6">
    <source>
        <dbReference type="Proteomes" id="UP000035100"/>
    </source>
</evidence>
<evidence type="ECO:0000313" key="5">
    <source>
        <dbReference type="EMBL" id="KIQ69369.1"/>
    </source>
</evidence>
<comment type="caution">
    <text evidence="5">The sequence shown here is derived from an EMBL/GenBank/DDBJ whole genome shotgun (WGS) entry which is preliminary data.</text>
</comment>
<dbReference type="STRING" id="1123501.Wenmar_01731"/>
<dbReference type="Proteomes" id="UP000035100">
    <property type="component" value="Unassembled WGS sequence"/>
</dbReference>
<dbReference type="Gene3D" id="3.30.300.30">
    <property type="match status" value="1"/>
</dbReference>
<keyword evidence="6" id="KW-1185">Reference proteome</keyword>